<evidence type="ECO:0008006" key="3">
    <source>
        <dbReference type="Google" id="ProtNLM"/>
    </source>
</evidence>
<name>A0ABQ9IYV8_9CUCU</name>
<accession>A0ABQ9IYV8</accession>
<comment type="caution">
    <text evidence="1">The sequence shown here is derived from an EMBL/GenBank/DDBJ whole genome shotgun (WGS) entry which is preliminary data.</text>
</comment>
<evidence type="ECO:0000313" key="2">
    <source>
        <dbReference type="Proteomes" id="UP001162164"/>
    </source>
</evidence>
<proteinExistence type="predicted"/>
<dbReference type="EMBL" id="JAPWTJ010001819">
    <property type="protein sequence ID" value="KAJ8969347.1"/>
    <property type="molecule type" value="Genomic_DNA"/>
</dbReference>
<protein>
    <recommendedName>
        <fullName evidence="3">Ribosomal protein L32</fullName>
    </recommendedName>
</protein>
<organism evidence="1 2">
    <name type="scientific">Molorchus minor</name>
    <dbReference type="NCBI Taxonomy" id="1323400"/>
    <lineage>
        <taxon>Eukaryota</taxon>
        <taxon>Metazoa</taxon>
        <taxon>Ecdysozoa</taxon>
        <taxon>Arthropoda</taxon>
        <taxon>Hexapoda</taxon>
        <taxon>Insecta</taxon>
        <taxon>Pterygota</taxon>
        <taxon>Neoptera</taxon>
        <taxon>Endopterygota</taxon>
        <taxon>Coleoptera</taxon>
        <taxon>Polyphaga</taxon>
        <taxon>Cucujiformia</taxon>
        <taxon>Chrysomeloidea</taxon>
        <taxon>Cerambycidae</taxon>
        <taxon>Lamiinae</taxon>
        <taxon>Monochamini</taxon>
        <taxon>Molorchus</taxon>
    </lineage>
</organism>
<sequence length="68" mass="8125">MVTINKRLEKRQDRQQYIIFFTKPHAAFLWRKTNEIIFTSKPWSPPNLKFQSSAVKGFQIVSKKPLLF</sequence>
<reference evidence="1" key="1">
    <citation type="journal article" date="2023" name="Insect Mol. Biol.">
        <title>Genome sequencing provides insights into the evolution of gene families encoding plant cell wall-degrading enzymes in longhorned beetles.</title>
        <authorList>
            <person name="Shin N.R."/>
            <person name="Okamura Y."/>
            <person name="Kirsch R."/>
            <person name="Pauchet Y."/>
        </authorList>
    </citation>
    <scope>NUCLEOTIDE SEQUENCE</scope>
    <source>
        <strain evidence="1">MMC_N1</strain>
    </source>
</reference>
<gene>
    <name evidence="1" type="ORF">NQ317_011042</name>
</gene>
<dbReference type="Proteomes" id="UP001162164">
    <property type="component" value="Unassembled WGS sequence"/>
</dbReference>
<evidence type="ECO:0000313" key="1">
    <source>
        <dbReference type="EMBL" id="KAJ8969347.1"/>
    </source>
</evidence>
<keyword evidence="2" id="KW-1185">Reference proteome</keyword>